<dbReference type="EMBL" id="JAFIQS010000008">
    <property type="protein sequence ID" value="KAG5166794.1"/>
    <property type="molecule type" value="Genomic_DNA"/>
</dbReference>
<evidence type="ECO:0000313" key="2">
    <source>
        <dbReference type="EMBL" id="KAG5166794.1"/>
    </source>
</evidence>
<evidence type="ECO:0000256" key="1">
    <source>
        <dbReference type="SAM" id="MobiDB-lite"/>
    </source>
</evidence>
<gene>
    <name evidence="2" type="ORF">JR316_008884</name>
</gene>
<feature type="compositionally biased region" description="Acidic residues" evidence="1">
    <location>
        <begin position="487"/>
        <end position="509"/>
    </location>
</feature>
<sequence>MGWDQLAAELWTKIAGDCDKDGVRALCSPEMPQHIRDSARPVQFRDLKFRAYNIWDDLDLSNVDSNQYPSSLIEMQERSRQRFTELPLSPMVRHVRHWQYIGHLPPEQPMNPDVDSEPESVQENMKKTFLRTYADAMWPLFRASLPRYVGLTELELTNVVINDATVTSVNTLGNLRTLKIINCIVPRLTVFLRPFDHLTEYIQQEEHTTFRVELMMAVCSTLTSLTIGAGKYHWRELYSALEQCQVLQELVIEFFEVEEVAFERPPPEAHLAITACPRLNDYTGPAYYAADIITGRPVHTIRLIQLPDGAEEDPECIEWIREHFTKGTVPVLVFDGSRWPAYACAEEAFPTIFHEFPDLSSLRIVIEAFVLTDEVNLRDEDERERYKRWHYLNILHILSGPLPYEIPPTLETLELVTDVNYNEHPTHNFDEVVAALRNSANFANLQTLVVGTNDCFQTWTRLEPGVWNVVQEGDGFDFDGEGREYYSDSEDTSDDQGNITEEEEASIDT</sequence>
<dbReference type="SUPFAM" id="SSF52047">
    <property type="entry name" value="RNI-like"/>
    <property type="match status" value="1"/>
</dbReference>
<proteinExistence type="predicted"/>
<feature type="region of interest" description="Disordered" evidence="1">
    <location>
        <begin position="478"/>
        <end position="509"/>
    </location>
</feature>
<dbReference type="InterPro" id="IPR032675">
    <property type="entry name" value="LRR_dom_sf"/>
</dbReference>
<name>A0A8H7XW22_PSICU</name>
<dbReference type="AlphaFoldDB" id="A0A8H7XW22"/>
<organism evidence="2">
    <name type="scientific">Psilocybe cubensis</name>
    <name type="common">Psychedelic mushroom</name>
    <name type="synonym">Stropharia cubensis</name>
    <dbReference type="NCBI Taxonomy" id="181762"/>
    <lineage>
        <taxon>Eukaryota</taxon>
        <taxon>Fungi</taxon>
        <taxon>Dikarya</taxon>
        <taxon>Basidiomycota</taxon>
        <taxon>Agaricomycotina</taxon>
        <taxon>Agaricomycetes</taxon>
        <taxon>Agaricomycetidae</taxon>
        <taxon>Agaricales</taxon>
        <taxon>Agaricineae</taxon>
        <taxon>Strophariaceae</taxon>
        <taxon>Psilocybe</taxon>
    </lineage>
</organism>
<comment type="caution">
    <text evidence="2">The sequence shown here is derived from an EMBL/GenBank/DDBJ whole genome shotgun (WGS) entry which is preliminary data.</text>
</comment>
<protein>
    <submittedName>
        <fullName evidence="2">Uncharacterized protein</fullName>
    </submittedName>
</protein>
<dbReference type="Gene3D" id="3.80.10.10">
    <property type="entry name" value="Ribonuclease Inhibitor"/>
    <property type="match status" value="1"/>
</dbReference>
<reference evidence="2" key="1">
    <citation type="submission" date="2021-02" db="EMBL/GenBank/DDBJ databases">
        <title>Psilocybe cubensis genome.</title>
        <authorList>
            <person name="Mckernan K.J."/>
            <person name="Crawford S."/>
            <person name="Trippe A."/>
            <person name="Kane L.T."/>
            <person name="Mclaughlin S."/>
        </authorList>
    </citation>
    <scope>NUCLEOTIDE SEQUENCE [LARGE SCALE GENOMIC DNA]</scope>
    <source>
        <strain evidence="2">MGC-MH-2018</strain>
    </source>
</reference>
<accession>A0A8H7XW22</accession>